<keyword evidence="3" id="KW-1185">Reference proteome</keyword>
<feature type="domain" description="DUF1918" evidence="1">
    <location>
        <begin position="1"/>
        <end position="57"/>
    </location>
</feature>
<reference evidence="2" key="1">
    <citation type="submission" date="2022-12" db="EMBL/GenBank/DDBJ databases">
        <title>Gycomyces niveus sp.nov.,a novel actinomycete isolated from soil in Shouguan.</title>
        <authorList>
            <person name="Yang X."/>
        </authorList>
    </citation>
    <scope>NUCLEOTIDE SEQUENCE</scope>
    <source>
        <strain evidence="2">NEAU-A15</strain>
    </source>
</reference>
<gene>
    <name evidence="2" type="ORF">O1R50_07555</name>
</gene>
<comment type="caution">
    <text evidence="2">The sequence shown here is derived from an EMBL/GenBank/DDBJ whole genome shotgun (WGS) entry which is preliminary data.</text>
</comment>
<dbReference type="Gene3D" id="2.30.30.440">
    <property type="entry name" value="Domain of unknown function DUF1918"/>
    <property type="match status" value="1"/>
</dbReference>
<evidence type="ECO:0000313" key="3">
    <source>
        <dbReference type="Proteomes" id="UP001146067"/>
    </source>
</evidence>
<protein>
    <submittedName>
        <fullName evidence="2">DUF1918 domain-containing protein</fullName>
    </submittedName>
</protein>
<sequence>MQAKVGDRLRFKGRQVGMKEHTAEVVAVLGEDGQPPYRVRHDNGHEAVVAPESDCVVEHHDERGTG</sequence>
<organism evidence="2 3">
    <name type="scientific">Glycomyces luteolus</name>
    <dbReference type="NCBI Taxonomy" id="2670330"/>
    <lineage>
        <taxon>Bacteria</taxon>
        <taxon>Bacillati</taxon>
        <taxon>Actinomycetota</taxon>
        <taxon>Actinomycetes</taxon>
        <taxon>Glycomycetales</taxon>
        <taxon>Glycomycetaceae</taxon>
        <taxon>Glycomyces</taxon>
    </lineage>
</organism>
<dbReference type="AlphaFoldDB" id="A0A9X3SPW9"/>
<evidence type="ECO:0000259" key="1">
    <source>
        <dbReference type="Pfam" id="PF08940"/>
    </source>
</evidence>
<name>A0A9X3SPW9_9ACTN</name>
<dbReference type="SUPFAM" id="SSF50118">
    <property type="entry name" value="Cell growth inhibitor/plasmid maintenance toxic component"/>
    <property type="match status" value="1"/>
</dbReference>
<proteinExistence type="predicted"/>
<evidence type="ECO:0000313" key="2">
    <source>
        <dbReference type="EMBL" id="MDA1359471.1"/>
    </source>
</evidence>
<accession>A0A9X3SPW9</accession>
<dbReference type="Proteomes" id="UP001146067">
    <property type="component" value="Unassembled WGS sequence"/>
</dbReference>
<dbReference type="InterPro" id="IPR015035">
    <property type="entry name" value="DUF1918"/>
</dbReference>
<dbReference type="Pfam" id="PF08940">
    <property type="entry name" value="DUF1918"/>
    <property type="match status" value="1"/>
</dbReference>
<dbReference type="EMBL" id="JAPZVP010000005">
    <property type="protein sequence ID" value="MDA1359471.1"/>
    <property type="molecule type" value="Genomic_DNA"/>
</dbReference>
<dbReference type="RefSeq" id="WP_270109311.1">
    <property type="nucleotide sequence ID" value="NZ_JAPZVP010000005.1"/>
</dbReference>